<reference evidence="4" key="1">
    <citation type="journal article" date="2019" name="Int. J. Syst. Evol. Microbiol.">
        <title>The Global Catalogue of Microorganisms (GCM) 10K type strain sequencing project: providing services to taxonomists for standard genome sequencing and annotation.</title>
        <authorList>
            <consortium name="The Broad Institute Genomics Platform"/>
            <consortium name="The Broad Institute Genome Sequencing Center for Infectious Disease"/>
            <person name="Wu L."/>
            <person name="Ma J."/>
        </authorList>
    </citation>
    <scope>NUCLEOTIDE SEQUENCE [LARGE SCALE GENOMIC DNA]</scope>
    <source>
        <strain evidence="4">JCM 3115</strain>
    </source>
</reference>
<feature type="region of interest" description="Disordered" evidence="1">
    <location>
        <begin position="1"/>
        <end position="37"/>
    </location>
</feature>
<accession>A0ABQ2RDP3</accession>
<organism evidence="3 4">
    <name type="scientific">Streptosporangium pseudovulgare</name>
    <dbReference type="NCBI Taxonomy" id="35765"/>
    <lineage>
        <taxon>Bacteria</taxon>
        <taxon>Bacillati</taxon>
        <taxon>Actinomycetota</taxon>
        <taxon>Actinomycetes</taxon>
        <taxon>Streptosporangiales</taxon>
        <taxon>Streptosporangiaceae</taxon>
        <taxon>Streptosporangium</taxon>
    </lineage>
</organism>
<gene>
    <name evidence="3" type="ORF">GCM10010140_58720</name>
</gene>
<feature type="compositionally biased region" description="Basic and acidic residues" evidence="1">
    <location>
        <begin position="26"/>
        <end position="37"/>
    </location>
</feature>
<name>A0ABQ2RDP3_9ACTN</name>
<dbReference type="InterPro" id="IPR009061">
    <property type="entry name" value="DNA-bd_dom_put_sf"/>
</dbReference>
<dbReference type="Pfam" id="PF12728">
    <property type="entry name" value="HTH_17"/>
    <property type="match status" value="1"/>
</dbReference>
<dbReference type="SUPFAM" id="SSF46955">
    <property type="entry name" value="Putative DNA-binding domain"/>
    <property type="match status" value="1"/>
</dbReference>
<sequence length="93" mass="10631">MARAIPVGVERQDRRGTAQKMQVDGDMGREQEDPYKTTKEVAARFRTSPSTVRYWRYAGIGPRGVKIGTKVLYRESEIRRWEQEREAAESGAA</sequence>
<evidence type="ECO:0000256" key="1">
    <source>
        <dbReference type="SAM" id="MobiDB-lite"/>
    </source>
</evidence>
<dbReference type="Gene3D" id="1.10.10.10">
    <property type="entry name" value="Winged helix-like DNA-binding domain superfamily/Winged helix DNA-binding domain"/>
    <property type="match status" value="1"/>
</dbReference>
<dbReference type="Proteomes" id="UP000611554">
    <property type="component" value="Unassembled WGS sequence"/>
</dbReference>
<dbReference type="InterPro" id="IPR036388">
    <property type="entry name" value="WH-like_DNA-bd_sf"/>
</dbReference>
<proteinExistence type="predicted"/>
<feature type="domain" description="Helix-turn-helix" evidence="2">
    <location>
        <begin position="37"/>
        <end position="85"/>
    </location>
</feature>
<protein>
    <recommendedName>
        <fullName evidence="2">Helix-turn-helix domain-containing protein</fullName>
    </recommendedName>
</protein>
<evidence type="ECO:0000313" key="3">
    <source>
        <dbReference type="EMBL" id="GGQ20712.1"/>
    </source>
</evidence>
<evidence type="ECO:0000259" key="2">
    <source>
        <dbReference type="Pfam" id="PF12728"/>
    </source>
</evidence>
<comment type="caution">
    <text evidence="3">The sequence shown here is derived from an EMBL/GenBank/DDBJ whole genome shotgun (WGS) entry which is preliminary data.</text>
</comment>
<keyword evidence="4" id="KW-1185">Reference proteome</keyword>
<evidence type="ECO:0000313" key="4">
    <source>
        <dbReference type="Proteomes" id="UP000611554"/>
    </source>
</evidence>
<dbReference type="InterPro" id="IPR041657">
    <property type="entry name" value="HTH_17"/>
</dbReference>
<dbReference type="EMBL" id="BMQJ01000017">
    <property type="protein sequence ID" value="GGQ20712.1"/>
    <property type="molecule type" value="Genomic_DNA"/>
</dbReference>